<dbReference type="InterPro" id="IPR008276">
    <property type="entry name" value="C_nuclsd_transpt"/>
</dbReference>
<keyword evidence="4 7" id="KW-0812">Transmembrane</keyword>
<evidence type="ECO:0000256" key="2">
    <source>
        <dbReference type="ARBA" id="ARBA00009033"/>
    </source>
</evidence>
<evidence type="ECO:0000256" key="4">
    <source>
        <dbReference type="ARBA" id="ARBA00022692"/>
    </source>
</evidence>
<feature type="transmembrane region" description="Helical" evidence="7">
    <location>
        <begin position="364"/>
        <end position="389"/>
    </location>
</feature>
<sequence>MAFGLFGLAVLIGLAWLFSNNRRGVDWKLVGIGLALQLVIAAFVLLTPWGASVFDALSSGFVKLLGFTTEGAKFIFGDFTDPAKFGFVFAFQVLPTIIFFASFMSVLYHLGVMQKIVQGMAWVITKVMRVSGAETLSVCANAFIGQTESPLVVRPYIAKMTESELLTLMVGGMATIAGGVLGAYVMLLGGGDPAQQAFYAKHLITASIMAAPATLVIAKILVPETREPLTLGTVRMDVEKTTTNVIDAAAAGAGDGLKLALNVGAMLLAFIALIALLNAPLVWLGEVTGLEAALGRPTDLSSLLGYLLSPLAWAIGVPWQDANTVGGLIGTKVVLNEFVAYVQLGEILRGGVEGVTLTDQGRLIATYALCGFANFSSIAIQIGGIGGLAPERRADLARFGLRAVLGGSIATLMTATIAGVLSHYA</sequence>
<organism evidence="11 12">
    <name type="scientific">Novilysobacter selenitireducens</name>
    <dbReference type="NCBI Taxonomy" id="2872639"/>
    <lineage>
        <taxon>Bacteria</taxon>
        <taxon>Pseudomonadati</taxon>
        <taxon>Pseudomonadota</taxon>
        <taxon>Gammaproteobacteria</taxon>
        <taxon>Lysobacterales</taxon>
        <taxon>Lysobacteraceae</taxon>
        <taxon>Novilysobacter</taxon>
    </lineage>
</organism>
<evidence type="ECO:0000256" key="1">
    <source>
        <dbReference type="ARBA" id="ARBA00004651"/>
    </source>
</evidence>
<gene>
    <name evidence="11" type="ORF">K6753_07350</name>
</gene>
<evidence type="ECO:0000259" key="9">
    <source>
        <dbReference type="Pfam" id="PF07662"/>
    </source>
</evidence>
<reference evidence="11 12" key="1">
    <citation type="submission" date="2021-09" db="EMBL/GenBank/DDBJ databases">
        <title>Lysobacter sp. 13A isolated from the river sediment.</title>
        <authorList>
            <person name="Liu H."/>
            <person name="Li S."/>
            <person name="Mao S."/>
        </authorList>
    </citation>
    <scope>NUCLEOTIDE SEQUENCE [LARGE SCALE GENOMIC DNA]</scope>
    <source>
        <strain evidence="11 12">13A</strain>
    </source>
</reference>
<dbReference type="InterPro" id="IPR011642">
    <property type="entry name" value="Gate_dom"/>
</dbReference>
<protein>
    <submittedName>
        <fullName evidence="11">NupC/NupG family nucleoside CNT transporter</fullName>
    </submittedName>
</protein>
<dbReference type="PANTHER" id="PTHR10590:SF4">
    <property type="entry name" value="SOLUTE CARRIER FAMILY 28 MEMBER 3"/>
    <property type="match status" value="1"/>
</dbReference>
<dbReference type="RefSeq" id="WP_223676137.1">
    <property type="nucleotide sequence ID" value="NZ_JAINZW010000003.1"/>
</dbReference>
<comment type="caution">
    <text evidence="11">The sequence shown here is derived from an EMBL/GenBank/DDBJ whole genome shotgun (WGS) entry which is preliminary data.</text>
</comment>
<evidence type="ECO:0000259" key="8">
    <source>
        <dbReference type="Pfam" id="PF01773"/>
    </source>
</evidence>
<dbReference type="Pfam" id="PF07662">
    <property type="entry name" value="Nucleos_tra2_C"/>
    <property type="match status" value="1"/>
</dbReference>
<feature type="domain" description="Concentrative nucleoside transporter N-terminal" evidence="8">
    <location>
        <begin position="6"/>
        <end position="78"/>
    </location>
</feature>
<evidence type="ECO:0000313" key="11">
    <source>
        <dbReference type="EMBL" id="MBZ4039346.1"/>
    </source>
</evidence>
<dbReference type="InterPro" id="IPR011657">
    <property type="entry name" value="CNT_C_dom"/>
</dbReference>
<dbReference type="EMBL" id="JAINZW010000003">
    <property type="protein sequence ID" value="MBZ4039346.1"/>
    <property type="molecule type" value="Genomic_DNA"/>
</dbReference>
<dbReference type="PANTHER" id="PTHR10590">
    <property type="entry name" value="SODIUM/NUCLEOSIDE COTRANSPORTER"/>
    <property type="match status" value="1"/>
</dbReference>
<evidence type="ECO:0000256" key="5">
    <source>
        <dbReference type="ARBA" id="ARBA00022989"/>
    </source>
</evidence>
<keyword evidence="6 7" id="KW-0472">Membrane</keyword>
<feature type="domain" description="Nucleoside transporter/FeoB GTPase Gate" evidence="10">
    <location>
        <begin position="90"/>
        <end position="189"/>
    </location>
</feature>
<dbReference type="Pfam" id="PF07670">
    <property type="entry name" value="Gate"/>
    <property type="match status" value="1"/>
</dbReference>
<feature type="transmembrane region" description="Helical" evidence="7">
    <location>
        <begin position="199"/>
        <end position="222"/>
    </location>
</feature>
<keyword evidence="12" id="KW-1185">Reference proteome</keyword>
<evidence type="ECO:0000256" key="7">
    <source>
        <dbReference type="SAM" id="Phobius"/>
    </source>
</evidence>
<dbReference type="Proteomes" id="UP001430954">
    <property type="component" value="Unassembled WGS sequence"/>
</dbReference>
<keyword evidence="3" id="KW-1003">Cell membrane</keyword>
<evidence type="ECO:0000313" key="12">
    <source>
        <dbReference type="Proteomes" id="UP001430954"/>
    </source>
</evidence>
<name>A0ABS7T672_9GAMM</name>
<keyword evidence="5 7" id="KW-1133">Transmembrane helix</keyword>
<feature type="domain" description="Concentrative nucleoside transporter C-terminal" evidence="9">
    <location>
        <begin position="202"/>
        <end position="419"/>
    </location>
</feature>
<accession>A0ABS7T672</accession>
<evidence type="ECO:0000256" key="3">
    <source>
        <dbReference type="ARBA" id="ARBA00022475"/>
    </source>
</evidence>
<feature type="transmembrane region" description="Helical" evidence="7">
    <location>
        <begin position="27"/>
        <end position="46"/>
    </location>
</feature>
<evidence type="ECO:0000256" key="6">
    <source>
        <dbReference type="ARBA" id="ARBA00023136"/>
    </source>
</evidence>
<dbReference type="InterPro" id="IPR002668">
    <property type="entry name" value="CNT_N_dom"/>
</dbReference>
<dbReference type="Pfam" id="PF01773">
    <property type="entry name" value="Nucleos_tra2_N"/>
    <property type="match status" value="1"/>
</dbReference>
<feature type="transmembrane region" description="Helical" evidence="7">
    <location>
        <begin position="259"/>
        <end position="283"/>
    </location>
</feature>
<evidence type="ECO:0000259" key="10">
    <source>
        <dbReference type="Pfam" id="PF07670"/>
    </source>
</evidence>
<comment type="subcellular location">
    <subcellularLocation>
        <location evidence="1">Cell membrane</location>
        <topology evidence="1">Multi-pass membrane protein</topology>
    </subcellularLocation>
</comment>
<feature type="transmembrane region" description="Helical" evidence="7">
    <location>
        <begin position="88"/>
        <end position="110"/>
    </location>
</feature>
<feature type="transmembrane region" description="Helical" evidence="7">
    <location>
        <begin position="165"/>
        <end position="187"/>
    </location>
</feature>
<comment type="similarity">
    <text evidence="2">Belongs to the concentrative nucleoside transporter (CNT) (TC 2.A.41) family.</text>
</comment>
<proteinExistence type="inferred from homology"/>
<feature type="transmembrane region" description="Helical" evidence="7">
    <location>
        <begin position="401"/>
        <end position="424"/>
    </location>
</feature>